<dbReference type="GeneID" id="85455778"/>
<proteinExistence type="inferred from homology"/>
<dbReference type="SUPFAM" id="SSF53474">
    <property type="entry name" value="alpha/beta-Hydrolases"/>
    <property type="match status" value="1"/>
</dbReference>
<dbReference type="GO" id="GO:0005737">
    <property type="term" value="C:cytoplasm"/>
    <property type="evidence" value="ECO:0007669"/>
    <property type="project" value="TreeGrafter"/>
</dbReference>
<dbReference type="AlphaFoldDB" id="A0AAJ0AFJ5"/>
<comment type="similarity">
    <text evidence="1">Belongs to the AB hydrolase superfamily. AB hydrolase 2 family.</text>
</comment>
<organism evidence="4 5">
    <name type="scientific">Colletotrichum godetiae</name>
    <dbReference type="NCBI Taxonomy" id="1209918"/>
    <lineage>
        <taxon>Eukaryota</taxon>
        <taxon>Fungi</taxon>
        <taxon>Dikarya</taxon>
        <taxon>Ascomycota</taxon>
        <taxon>Pezizomycotina</taxon>
        <taxon>Sordariomycetes</taxon>
        <taxon>Hypocreomycetidae</taxon>
        <taxon>Glomerellales</taxon>
        <taxon>Glomerellaceae</taxon>
        <taxon>Colletotrichum</taxon>
        <taxon>Colletotrichum acutatum species complex</taxon>
    </lineage>
</organism>
<sequence>MNEGADVEKAPGIISEPRLPLHSFPPPIIIPPLKQPHQQTIVLLHGRGSSAKIFAPEFLSVPLDDPTTQSGLNTCTFQDLLPHTRFVFPTAPRSRATIYRRSIINQWYDGSGDWEETLLGHAKETVVFIHSLIDDEAIRVGGTGKVMLGGFSQGCAAALLCLLMWRGKPLGGILGMCGMLPMAGVMSEALVKGQRRLDGLHDEAPEYSDDDPFEHPDNDSNAGGEGDEAEYDPTHQALCILGGEIGLPVPDLAMRLSSQETPVFLGHGTADANVLVHHGQEASRVLRMMGFDVDFKTYDGLDHCYSKNMLIDMIEFFGNRAQDS</sequence>
<keyword evidence="4" id="KW-0378">Hydrolase</keyword>
<dbReference type="GO" id="GO:0008474">
    <property type="term" value="F:palmitoyl-(protein) hydrolase activity"/>
    <property type="evidence" value="ECO:0007669"/>
    <property type="project" value="TreeGrafter"/>
</dbReference>
<dbReference type="GO" id="GO:0052689">
    <property type="term" value="F:carboxylic ester hydrolase activity"/>
    <property type="evidence" value="ECO:0007669"/>
    <property type="project" value="TreeGrafter"/>
</dbReference>
<dbReference type="RefSeq" id="XP_060426975.1">
    <property type="nucleotide sequence ID" value="XM_060571252.1"/>
</dbReference>
<dbReference type="InterPro" id="IPR050565">
    <property type="entry name" value="LYPA1-2/EST-like"/>
</dbReference>
<dbReference type="InterPro" id="IPR029058">
    <property type="entry name" value="AB_hydrolase_fold"/>
</dbReference>
<evidence type="ECO:0000313" key="5">
    <source>
        <dbReference type="Proteomes" id="UP001224890"/>
    </source>
</evidence>
<gene>
    <name evidence="4" type="ORF">BDP55DRAFT_615005</name>
</gene>
<feature type="region of interest" description="Disordered" evidence="2">
    <location>
        <begin position="201"/>
        <end position="229"/>
    </location>
</feature>
<name>A0AAJ0AFJ5_9PEZI</name>
<feature type="domain" description="Phospholipase/carboxylesterase/thioesterase" evidence="3">
    <location>
        <begin position="34"/>
        <end position="190"/>
    </location>
</feature>
<comment type="caution">
    <text evidence="4">The sequence shown here is derived from an EMBL/GenBank/DDBJ whole genome shotgun (WGS) entry which is preliminary data.</text>
</comment>
<evidence type="ECO:0000259" key="3">
    <source>
        <dbReference type="Pfam" id="PF02230"/>
    </source>
</evidence>
<reference evidence="4" key="1">
    <citation type="submission" date="2021-06" db="EMBL/GenBank/DDBJ databases">
        <title>Comparative genomics, transcriptomics and evolutionary studies reveal genomic signatures of adaptation to plant cell wall in hemibiotrophic fungi.</title>
        <authorList>
            <consortium name="DOE Joint Genome Institute"/>
            <person name="Baroncelli R."/>
            <person name="Diaz J.F."/>
            <person name="Benocci T."/>
            <person name="Peng M."/>
            <person name="Battaglia E."/>
            <person name="Haridas S."/>
            <person name="Andreopoulos W."/>
            <person name="Labutti K."/>
            <person name="Pangilinan J."/>
            <person name="Floch G.L."/>
            <person name="Makela M.R."/>
            <person name="Henrissat B."/>
            <person name="Grigoriev I.V."/>
            <person name="Crouch J.A."/>
            <person name="De Vries R.P."/>
            <person name="Sukno S.A."/>
            <person name="Thon M.R."/>
        </authorList>
    </citation>
    <scope>NUCLEOTIDE SEQUENCE</scope>
    <source>
        <strain evidence="4">CBS 193.32</strain>
    </source>
</reference>
<evidence type="ECO:0000313" key="4">
    <source>
        <dbReference type="EMBL" id="KAK1672972.1"/>
    </source>
</evidence>
<accession>A0AAJ0AFJ5</accession>
<protein>
    <submittedName>
        <fullName evidence="4">Alpha/Beta hydrolase protein</fullName>
    </submittedName>
</protein>
<dbReference type="InterPro" id="IPR003140">
    <property type="entry name" value="PLipase/COase/thioEstase"/>
</dbReference>
<dbReference type="PANTHER" id="PTHR10655">
    <property type="entry name" value="LYSOPHOSPHOLIPASE-RELATED"/>
    <property type="match status" value="1"/>
</dbReference>
<evidence type="ECO:0000256" key="2">
    <source>
        <dbReference type="SAM" id="MobiDB-lite"/>
    </source>
</evidence>
<feature type="domain" description="Phospholipase/carboxylesterase/thioesterase" evidence="3">
    <location>
        <begin position="257"/>
        <end position="316"/>
    </location>
</feature>
<dbReference type="Pfam" id="PF02230">
    <property type="entry name" value="Abhydrolase_2"/>
    <property type="match status" value="2"/>
</dbReference>
<dbReference type="PANTHER" id="PTHR10655:SF64">
    <property type="entry name" value="PHOSPHOLIPASE_CARBOXYLESTERASE_THIOESTERASE DOMAIN-CONTAINING PROTEIN"/>
    <property type="match status" value="1"/>
</dbReference>
<dbReference type="Proteomes" id="UP001224890">
    <property type="component" value="Unassembled WGS sequence"/>
</dbReference>
<keyword evidence="5" id="KW-1185">Reference proteome</keyword>
<dbReference type="EMBL" id="JAHMHR010000034">
    <property type="protein sequence ID" value="KAK1672972.1"/>
    <property type="molecule type" value="Genomic_DNA"/>
</dbReference>
<dbReference type="Gene3D" id="3.40.50.1820">
    <property type="entry name" value="alpha/beta hydrolase"/>
    <property type="match status" value="1"/>
</dbReference>
<evidence type="ECO:0000256" key="1">
    <source>
        <dbReference type="ARBA" id="ARBA00006499"/>
    </source>
</evidence>